<evidence type="ECO:0000313" key="5">
    <source>
        <dbReference type="Proteomes" id="UP000694412"/>
    </source>
</evidence>
<organism evidence="4 5">
    <name type="scientific">Coturnix japonica</name>
    <name type="common">Japanese quail</name>
    <name type="synonym">Coturnix coturnix japonica</name>
    <dbReference type="NCBI Taxonomy" id="93934"/>
    <lineage>
        <taxon>Eukaryota</taxon>
        <taxon>Metazoa</taxon>
        <taxon>Chordata</taxon>
        <taxon>Craniata</taxon>
        <taxon>Vertebrata</taxon>
        <taxon>Euteleostomi</taxon>
        <taxon>Archelosauria</taxon>
        <taxon>Archosauria</taxon>
        <taxon>Dinosauria</taxon>
        <taxon>Saurischia</taxon>
        <taxon>Theropoda</taxon>
        <taxon>Coelurosauria</taxon>
        <taxon>Aves</taxon>
        <taxon>Neognathae</taxon>
        <taxon>Galloanserae</taxon>
        <taxon>Galliformes</taxon>
        <taxon>Phasianidae</taxon>
        <taxon>Perdicinae</taxon>
        <taxon>Coturnix</taxon>
    </lineage>
</organism>
<evidence type="ECO:0000259" key="3">
    <source>
        <dbReference type="Pfam" id="PF08266"/>
    </source>
</evidence>
<proteinExistence type="predicted"/>
<evidence type="ECO:0000256" key="2">
    <source>
        <dbReference type="SAM" id="SignalP"/>
    </source>
</evidence>
<dbReference type="Proteomes" id="UP000694412">
    <property type="component" value="Chromosome 13"/>
</dbReference>
<dbReference type="Ensembl" id="ENSCJPT00005019600.1">
    <property type="protein sequence ID" value="ENSCJPP00005013674.1"/>
    <property type="gene ID" value="ENSCJPG00005011505.1"/>
</dbReference>
<feature type="signal peptide" evidence="2">
    <location>
        <begin position="1"/>
        <end position="18"/>
    </location>
</feature>
<evidence type="ECO:0000256" key="1">
    <source>
        <dbReference type="ARBA" id="ARBA00023180"/>
    </source>
</evidence>
<evidence type="ECO:0000313" key="4">
    <source>
        <dbReference type="Ensembl" id="ENSCJPP00005013674.1"/>
    </source>
</evidence>
<name>A0A8C2TJN7_COTJA</name>
<accession>A0A8C2TJN7</accession>
<dbReference type="Pfam" id="PF08266">
    <property type="entry name" value="Cadherin_2"/>
    <property type="match status" value="1"/>
</dbReference>
<sequence>ISLHQPSLGCWCCRRLWAAVWAVGQVRYSVPEEAEAGTVVGRLWQDLGLGGEAKDGGAAACVWCSRGPAGRVVR</sequence>
<dbReference type="AlphaFoldDB" id="A0A8C2TJN7"/>
<keyword evidence="5" id="KW-1185">Reference proteome</keyword>
<feature type="chain" id="PRO_5034859983" description="Cadherin N-terminal domain-containing protein" evidence="2">
    <location>
        <begin position="19"/>
        <end position="74"/>
    </location>
</feature>
<reference evidence="4" key="1">
    <citation type="submission" date="2015-11" db="EMBL/GenBank/DDBJ databases">
        <authorList>
            <consortium name="International Coturnix japonica Genome Analysis Consortium"/>
            <person name="Warren W."/>
            <person name="Burt D.W."/>
            <person name="Antin P.B."/>
            <person name="Lanford R."/>
            <person name="Gros J."/>
            <person name="Wilson R.K."/>
        </authorList>
    </citation>
    <scope>NUCLEOTIDE SEQUENCE [LARGE SCALE GENOMIC DNA]</scope>
</reference>
<keyword evidence="2" id="KW-0732">Signal</keyword>
<protein>
    <recommendedName>
        <fullName evidence="3">Cadherin N-terminal domain-containing protein</fullName>
    </recommendedName>
</protein>
<dbReference type="Gene3D" id="2.60.40.60">
    <property type="entry name" value="Cadherins"/>
    <property type="match status" value="1"/>
</dbReference>
<feature type="domain" description="Cadherin N-terminal" evidence="3">
    <location>
        <begin position="25"/>
        <end position="50"/>
    </location>
</feature>
<keyword evidence="1" id="KW-0325">Glycoprotein</keyword>
<reference evidence="4" key="3">
    <citation type="submission" date="2025-09" db="UniProtKB">
        <authorList>
            <consortium name="Ensembl"/>
        </authorList>
    </citation>
    <scope>IDENTIFICATION</scope>
</reference>
<reference evidence="4" key="2">
    <citation type="submission" date="2025-08" db="UniProtKB">
        <authorList>
            <consortium name="Ensembl"/>
        </authorList>
    </citation>
    <scope>IDENTIFICATION</scope>
</reference>
<dbReference type="InterPro" id="IPR013164">
    <property type="entry name" value="Cadherin_N"/>
</dbReference>